<evidence type="ECO:0000313" key="1">
    <source>
        <dbReference type="EMBL" id="KTD31370.1"/>
    </source>
</evidence>
<accession>A0A378K0U9</accession>
<reference evidence="2 4" key="2">
    <citation type="submission" date="2018-06" db="EMBL/GenBank/DDBJ databases">
        <authorList>
            <consortium name="Pathogen Informatics"/>
            <person name="Doyle S."/>
        </authorList>
    </citation>
    <scope>NUCLEOTIDE SEQUENCE [LARGE SCALE GENOMIC DNA]</scope>
    <source>
        <strain evidence="2 4">NCTC12239</strain>
    </source>
</reference>
<dbReference type="Proteomes" id="UP000054985">
    <property type="component" value="Unassembled WGS sequence"/>
</dbReference>
<gene>
    <name evidence="1" type="ORF">Lmor_2691</name>
    <name evidence="2" type="ORF">NCTC12239_02191</name>
</gene>
<dbReference type="Proteomes" id="UP000254040">
    <property type="component" value="Unassembled WGS sequence"/>
</dbReference>
<dbReference type="RefSeq" id="WP_051190665.1">
    <property type="nucleotide sequence ID" value="NZ_CAAAJG010000057.1"/>
</dbReference>
<dbReference type="EMBL" id="LNYN01000039">
    <property type="protein sequence ID" value="KTD31370.1"/>
    <property type="molecule type" value="Genomic_DNA"/>
</dbReference>
<proteinExistence type="predicted"/>
<dbReference type="EMBL" id="UGOG01000001">
    <property type="protein sequence ID" value="STX63248.1"/>
    <property type="molecule type" value="Genomic_DNA"/>
</dbReference>
<organism evidence="2 4">
    <name type="scientific">Legionella moravica</name>
    <dbReference type="NCBI Taxonomy" id="39962"/>
    <lineage>
        <taxon>Bacteria</taxon>
        <taxon>Pseudomonadati</taxon>
        <taxon>Pseudomonadota</taxon>
        <taxon>Gammaproteobacteria</taxon>
        <taxon>Legionellales</taxon>
        <taxon>Legionellaceae</taxon>
        <taxon>Legionella</taxon>
    </lineage>
</organism>
<sequence length="310" mass="35426">MTRSEDLLYSLATVIIRYHDKQSGVKILINESDESLVRKQSRILAKRIINDSKTDFKERFDSLITECPKHHPDRRPFLSFILNELSSLKLIIDHQNSFSPSQLEEYKQQIIEMLKGFKGLLSTFKGTTSVITQHKTATNPGGKTSLEGLIDTSYLNSGQLCNSGIFLKEELMDRYNLDLDSTDMELNEFAQQLCQEHQNTLLVAELTTPKEALSVLSSTEHHEIKVQLEESKEIEKKLKSTISKQQLALYLLFHQYSMLKSSESHLKKTIQRHEETIEYLTQKVDDLKILSSNDASNPVTPGFGFFGLNL</sequence>
<reference evidence="1 3" key="1">
    <citation type="submission" date="2015-11" db="EMBL/GenBank/DDBJ databases">
        <title>Genomic analysis of 38 Legionella species identifies large and diverse effector repertoires.</title>
        <authorList>
            <person name="Burstein D."/>
            <person name="Amaro F."/>
            <person name="Zusman T."/>
            <person name="Lifshitz Z."/>
            <person name="Cohen O."/>
            <person name="Gilbert J.A."/>
            <person name="Pupko T."/>
            <person name="Shuman H.A."/>
            <person name="Segal G."/>
        </authorList>
    </citation>
    <scope>NUCLEOTIDE SEQUENCE [LARGE SCALE GENOMIC DNA]</scope>
    <source>
        <strain evidence="1 3">ATCC 43877</strain>
    </source>
</reference>
<evidence type="ECO:0000313" key="2">
    <source>
        <dbReference type="EMBL" id="STX63248.1"/>
    </source>
</evidence>
<protein>
    <submittedName>
        <fullName evidence="2">Uncharacterized protein</fullName>
    </submittedName>
</protein>
<dbReference type="OrthoDB" id="5652097at2"/>
<keyword evidence="3" id="KW-1185">Reference proteome</keyword>
<name>A0A378K0U9_9GAMM</name>
<evidence type="ECO:0000313" key="4">
    <source>
        <dbReference type="Proteomes" id="UP000254040"/>
    </source>
</evidence>
<evidence type="ECO:0000313" key="3">
    <source>
        <dbReference type="Proteomes" id="UP000054985"/>
    </source>
</evidence>
<dbReference type="AlphaFoldDB" id="A0A378K0U9"/>